<accession>A0ABP0NZT5</accession>
<evidence type="ECO:0000313" key="2">
    <source>
        <dbReference type="EMBL" id="CAK9068883.1"/>
    </source>
</evidence>
<dbReference type="EMBL" id="CAXAMN010022379">
    <property type="protein sequence ID" value="CAK9068883.1"/>
    <property type="molecule type" value="Genomic_DNA"/>
</dbReference>
<keyword evidence="3" id="KW-1185">Reference proteome</keyword>
<feature type="region of interest" description="Disordered" evidence="1">
    <location>
        <begin position="9"/>
        <end position="77"/>
    </location>
</feature>
<evidence type="ECO:0008006" key="4">
    <source>
        <dbReference type="Google" id="ProtNLM"/>
    </source>
</evidence>
<comment type="caution">
    <text evidence="2">The sequence shown here is derived from an EMBL/GenBank/DDBJ whole genome shotgun (WGS) entry which is preliminary data.</text>
</comment>
<evidence type="ECO:0000313" key="3">
    <source>
        <dbReference type="Proteomes" id="UP001642484"/>
    </source>
</evidence>
<sequence length="237" mass="28022">MVLKYYKKHWKVGQKKRQEQQERNRAADEERKRKADEKKLKDEAEYRKRMEEAEKMKNVAQKKRKSQTKKLARSRLAKKRITKRQIMKIKRIKSLLHLAMGAPQTNTPGHRRLARWRSLFMCQYVPPGVKAKEIVCDIGGDTLKLGRPLDWLQKRNECFAKREEKEEPILPRYVEVKAICILASCCWRHFTQQGNSTLDTTGRCQRSASNFEWQDAFKGGLETLKFVVPLSKVRRLH</sequence>
<evidence type="ECO:0000256" key="1">
    <source>
        <dbReference type="SAM" id="MobiDB-lite"/>
    </source>
</evidence>
<reference evidence="2 3" key="1">
    <citation type="submission" date="2024-02" db="EMBL/GenBank/DDBJ databases">
        <authorList>
            <person name="Chen Y."/>
            <person name="Shah S."/>
            <person name="Dougan E. K."/>
            <person name="Thang M."/>
            <person name="Chan C."/>
        </authorList>
    </citation>
    <scope>NUCLEOTIDE SEQUENCE [LARGE SCALE GENOMIC DNA]</scope>
</reference>
<proteinExistence type="predicted"/>
<dbReference type="Proteomes" id="UP001642484">
    <property type="component" value="Unassembled WGS sequence"/>
</dbReference>
<organism evidence="2 3">
    <name type="scientific">Durusdinium trenchii</name>
    <dbReference type="NCBI Taxonomy" id="1381693"/>
    <lineage>
        <taxon>Eukaryota</taxon>
        <taxon>Sar</taxon>
        <taxon>Alveolata</taxon>
        <taxon>Dinophyceae</taxon>
        <taxon>Suessiales</taxon>
        <taxon>Symbiodiniaceae</taxon>
        <taxon>Durusdinium</taxon>
    </lineage>
</organism>
<gene>
    <name evidence="2" type="ORF">CCMP2556_LOCUS33860</name>
</gene>
<name>A0ABP0NZT5_9DINO</name>
<feature type="compositionally biased region" description="Basic residues" evidence="1">
    <location>
        <begin position="60"/>
        <end position="77"/>
    </location>
</feature>
<protein>
    <recommendedName>
        <fullName evidence="4">Coiled-coil domain-containing protein 86</fullName>
    </recommendedName>
</protein>
<feature type="compositionally biased region" description="Basic and acidic residues" evidence="1">
    <location>
        <begin position="16"/>
        <end position="57"/>
    </location>
</feature>